<gene>
    <name evidence="5" type="primary">ssb</name>
    <name evidence="5" type="ORF">CA85_30910</name>
</gene>
<dbReference type="SUPFAM" id="SSF50249">
    <property type="entry name" value="Nucleic acid-binding proteins"/>
    <property type="match status" value="1"/>
</dbReference>
<evidence type="ECO:0000256" key="2">
    <source>
        <dbReference type="HAMAP-Rule" id="MF_00984"/>
    </source>
</evidence>
<dbReference type="InterPro" id="IPR012340">
    <property type="entry name" value="NA-bd_OB-fold"/>
</dbReference>
<evidence type="ECO:0000256" key="3">
    <source>
        <dbReference type="RuleBase" id="RU000524"/>
    </source>
</evidence>
<dbReference type="EMBL" id="SJPK01000007">
    <property type="protein sequence ID" value="TWT65182.1"/>
    <property type="molecule type" value="Genomic_DNA"/>
</dbReference>
<dbReference type="Proteomes" id="UP000318053">
    <property type="component" value="Unassembled WGS sequence"/>
</dbReference>
<feature type="region of interest" description="Disordered" evidence="4">
    <location>
        <begin position="88"/>
        <end position="172"/>
    </location>
</feature>
<accession>A0A5C5XUA4</accession>
<dbReference type="InterPro" id="IPR000424">
    <property type="entry name" value="Primosome_PriB/ssb"/>
</dbReference>
<organism evidence="5 6">
    <name type="scientific">Allorhodopirellula solitaria</name>
    <dbReference type="NCBI Taxonomy" id="2527987"/>
    <lineage>
        <taxon>Bacteria</taxon>
        <taxon>Pseudomonadati</taxon>
        <taxon>Planctomycetota</taxon>
        <taxon>Planctomycetia</taxon>
        <taxon>Pirellulales</taxon>
        <taxon>Pirellulaceae</taxon>
        <taxon>Allorhodopirellula</taxon>
    </lineage>
</organism>
<dbReference type="InterPro" id="IPR011344">
    <property type="entry name" value="ssDNA-bd"/>
</dbReference>
<dbReference type="GO" id="GO:0009295">
    <property type="term" value="C:nucleoid"/>
    <property type="evidence" value="ECO:0007669"/>
    <property type="project" value="TreeGrafter"/>
</dbReference>
<dbReference type="OrthoDB" id="9809878at2"/>
<evidence type="ECO:0000313" key="6">
    <source>
        <dbReference type="Proteomes" id="UP000318053"/>
    </source>
</evidence>
<dbReference type="NCBIfam" id="TIGR00621">
    <property type="entry name" value="ssb"/>
    <property type="match status" value="1"/>
</dbReference>
<keyword evidence="1 2" id="KW-0238">DNA-binding</keyword>
<dbReference type="FunFam" id="2.40.50.140:FF:000551">
    <property type="entry name" value="Single-stranded DNA-binding protein"/>
    <property type="match status" value="1"/>
</dbReference>
<reference evidence="5 6" key="1">
    <citation type="submission" date="2019-02" db="EMBL/GenBank/DDBJ databases">
        <title>Deep-cultivation of Planctomycetes and their phenomic and genomic characterization uncovers novel biology.</title>
        <authorList>
            <person name="Wiegand S."/>
            <person name="Jogler M."/>
            <person name="Boedeker C."/>
            <person name="Pinto D."/>
            <person name="Vollmers J."/>
            <person name="Rivas-Marin E."/>
            <person name="Kohn T."/>
            <person name="Peeters S.H."/>
            <person name="Heuer A."/>
            <person name="Rast P."/>
            <person name="Oberbeckmann S."/>
            <person name="Bunk B."/>
            <person name="Jeske O."/>
            <person name="Meyerdierks A."/>
            <person name="Storesund J.E."/>
            <person name="Kallscheuer N."/>
            <person name="Luecker S."/>
            <person name="Lage O.M."/>
            <person name="Pohl T."/>
            <person name="Merkel B.J."/>
            <person name="Hornburger P."/>
            <person name="Mueller R.-W."/>
            <person name="Bruemmer F."/>
            <person name="Labrenz M."/>
            <person name="Spormann A.M."/>
            <person name="Op Den Camp H."/>
            <person name="Overmann J."/>
            <person name="Amann R."/>
            <person name="Jetten M.S.M."/>
            <person name="Mascher T."/>
            <person name="Medema M.H."/>
            <person name="Devos D.P."/>
            <person name="Kaster A.-K."/>
            <person name="Ovreas L."/>
            <person name="Rohde M."/>
            <person name="Galperin M.Y."/>
            <person name="Jogler C."/>
        </authorList>
    </citation>
    <scope>NUCLEOTIDE SEQUENCE [LARGE SCALE GENOMIC DNA]</scope>
    <source>
        <strain evidence="5 6">CA85</strain>
    </source>
</reference>
<keyword evidence="6" id="KW-1185">Reference proteome</keyword>
<dbReference type="RefSeq" id="WP_146392045.1">
    <property type="nucleotide sequence ID" value="NZ_SJPK01000007.1"/>
</dbReference>
<dbReference type="Pfam" id="PF00436">
    <property type="entry name" value="SSB"/>
    <property type="match status" value="1"/>
</dbReference>
<evidence type="ECO:0000256" key="1">
    <source>
        <dbReference type="ARBA" id="ARBA00023125"/>
    </source>
</evidence>
<dbReference type="Gene3D" id="2.40.50.140">
    <property type="entry name" value="Nucleic acid-binding proteins"/>
    <property type="match status" value="1"/>
</dbReference>
<dbReference type="GO" id="GO:0003697">
    <property type="term" value="F:single-stranded DNA binding"/>
    <property type="evidence" value="ECO:0007669"/>
    <property type="project" value="UniProtKB-UniRule"/>
</dbReference>
<dbReference type="CDD" id="cd04496">
    <property type="entry name" value="SSB_OBF"/>
    <property type="match status" value="1"/>
</dbReference>
<comment type="caution">
    <text evidence="2">Lacks conserved residue(s) required for the propagation of feature annotation.</text>
</comment>
<name>A0A5C5XUA4_9BACT</name>
<feature type="compositionally biased region" description="Polar residues" evidence="4">
    <location>
        <begin position="122"/>
        <end position="136"/>
    </location>
</feature>
<dbReference type="HAMAP" id="MF_00984">
    <property type="entry name" value="SSB"/>
    <property type="match status" value="1"/>
</dbReference>
<dbReference type="GO" id="GO:0006260">
    <property type="term" value="P:DNA replication"/>
    <property type="evidence" value="ECO:0007669"/>
    <property type="project" value="InterPro"/>
</dbReference>
<dbReference type="PANTHER" id="PTHR10302:SF27">
    <property type="entry name" value="SINGLE-STRANDED DNA-BINDING PROTEIN"/>
    <property type="match status" value="1"/>
</dbReference>
<comment type="subunit">
    <text evidence="2">Homotetramer.</text>
</comment>
<dbReference type="PANTHER" id="PTHR10302">
    <property type="entry name" value="SINGLE-STRANDED DNA-BINDING PROTEIN"/>
    <property type="match status" value="1"/>
</dbReference>
<evidence type="ECO:0000256" key="4">
    <source>
        <dbReference type="SAM" id="MobiDB-lite"/>
    </source>
</evidence>
<feature type="compositionally biased region" description="Low complexity" evidence="4">
    <location>
        <begin position="145"/>
        <end position="158"/>
    </location>
</feature>
<proteinExistence type="inferred from homology"/>
<sequence length="172" mass="18762">MASFNRVMLMGNLTRDIELRYLPSGMAVSEFGLAVNDKRKNSDGQWVEDVNFFDITLYGRTAEVASEYLSKGSPIFIEGRLKHDTWEKDGQKRSKVKVIGERMQMIGGRSDSGGGQGGSVREPSSSPQRYVNSNTDSGSPPPSQAPSQASQPSRDAQPTGNGPGYDEPEIPF</sequence>
<comment type="caution">
    <text evidence="5">The sequence shown here is derived from an EMBL/GenBank/DDBJ whole genome shotgun (WGS) entry which is preliminary data.</text>
</comment>
<protein>
    <recommendedName>
        <fullName evidence="2 3">Single-stranded DNA-binding protein</fullName>
        <shortName evidence="2">SSB</shortName>
    </recommendedName>
</protein>
<dbReference type="AlphaFoldDB" id="A0A5C5XUA4"/>
<evidence type="ECO:0000313" key="5">
    <source>
        <dbReference type="EMBL" id="TWT65182.1"/>
    </source>
</evidence>
<dbReference type="PROSITE" id="PS50935">
    <property type="entry name" value="SSB"/>
    <property type="match status" value="1"/>
</dbReference>